<sequence>MKTVGQLIRDTRTERKITQAELAKRLGVSIPAISKIESGVTDVNLSRVHQIAEVLEIDVLILLGSQPKNSDNDAILVAQKQLAIRDEEIVMLHRKVTHLYEELNKK</sequence>
<protein>
    <recommendedName>
        <fullName evidence="2">HTH cro/C1-type domain-containing protein</fullName>
    </recommendedName>
</protein>
<reference evidence="3 4" key="1">
    <citation type="submission" date="2016-07" db="EMBL/GenBank/DDBJ databases">
        <title>Genomic analysis of zinc-resistant bacterium Mucilaginibacter pedocola TBZ30.</title>
        <authorList>
            <person name="Huang J."/>
            <person name="Tang J."/>
        </authorList>
    </citation>
    <scope>NUCLEOTIDE SEQUENCE [LARGE SCALE GENOMIC DNA]</scope>
    <source>
        <strain evidence="3 4">TBZ30</strain>
    </source>
</reference>
<dbReference type="STRING" id="1792845.BC343_14715"/>
<proteinExistence type="predicted"/>
<evidence type="ECO:0000313" key="3">
    <source>
        <dbReference type="EMBL" id="OOQ57506.1"/>
    </source>
</evidence>
<dbReference type="SUPFAM" id="SSF47413">
    <property type="entry name" value="lambda repressor-like DNA-binding domains"/>
    <property type="match status" value="1"/>
</dbReference>
<dbReference type="Proteomes" id="UP000189739">
    <property type="component" value="Unassembled WGS sequence"/>
</dbReference>
<dbReference type="Pfam" id="PF01381">
    <property type="entry name" value="HTH_3"/>
    <property type="match status" value="1"/>
</dbReference>
<feature type="domain" description="HTH cro/C1-type" evidence="2">
    <location>
        <begin position="8"/>
        <end position="62"/>
    </location>
</feature>
<dbReference type="InterPro" id="IPR050807">
    <property type="entry name" value="TransReg_Diox_bact_type"/>
</dbReference>
<dbReference type="GO" id="GO:0003700">
    <property type="term" value="F:DNA-binding transcription factor activity"/>
    <property type="evidence" value="ECO:0007669"/>
    <property type="project" value="TreeGrafter"/>
</dbReference>
<evidence type="ECO:0000259" key="2">
    <source>
        <dbReference type="PROSITE" id="PS50943"/>
    </source>
</evidence>
<dbReference type="PANTHER" id="PTHR46797">
    <property type="entry name" value="HTH-TYPE TRANSCRIPTIONAL REGULATOR"/>
    <property type="match status" value="1"/>
</dbReference>
<keyword evidence="4" id="KW-1185">Reference proteome</keyword>
<dbReference type="CDD" id="cd00093">
    <property type="entry name" value="HTH_XRE"/>
    <property type="match status" value="1"/>
</dbReference>
<evidence type="ECO:0000313" key="4">
    <source>
        <dbReference type="Proteomes" id="UP000189739"/>
    </source>
</evidence>
<dbReference type="EMBL" id="MBTF01000036">
    <property type="protein sequence ID" value="OOQ57506.1"/>
    <property type="molecule type" value="Genomic_DNA"/>
</dbReference>
<dbReference type="AlphaFoldDB" id="A0A1S9P954"/>
<name>A0A1S9P954_9SPHI</name>
<dbReference type="SMART" id="SM00530">
    <property type="entry name" value="HTH_XRE"/>
    <property type="match status" value="1"/>
</dbReference>
<accession>A0A1S9P954</accession>
<comment type="caution">
    <text evidence="3">The sequence shown here is derived from an EMBL/GenBank/DDBJ whole genome shotgun (WGS) entry which is preliminary data.</text>
</comment>
<dbReference type="OrthoDB" id="795038at2"/>
<dbReference type="GO" id="GO:0003677">
    <property type="term" value="F:DNA binding"/>
    <property type="evidence" value="ECO:0007669"/>
    <property type="project" value="UniProtKB-KW"/>
</dbReference>
<gene>
    <name evidence="3" type="ORF">BC343_14715</name>
</gene>
<organism evidence="3 4">
    <name type="scientific">Mucilaginibacter pedocola</name>
    <dbReference type="NCBI Taxonomy" id="1792845"/>
    <lineage>
        <taxon>Bacteria</taxon>
        <taxon>Pseudomonadati</taxon>
        <taxon>Bacteroidota</taxon>
        <taxon>Sphingobacteriia</taxon>
        <taxon>Sphingobacteriales</taxon>
        <taxon>Sphingobacteriaceae</taxon>
        <taxon>Mucilaginibacter</taxon>
    </lineage>
</organism>
<dbReference type="InterPro" id="IPR010982">
    <property type="entry name" value="Lambda_DNA-bd_dom_sf"/>
</dbReference>
<dbReference type="PANTHER" id="PTHR46797:SF1">
    <property type="entry name" value="METHYLPHOSPHONATE SYNTHASE"/>
    <property type="match status" value="1"/>
</dbReference>
<keyword evidence="1" id="KW-0238">DNA-binding</keyword>
<dbReference type="Gene3D" id="1.10.260.40">
    <property type="entry name" value="lambda repressor-like DNA-binding domains"/>
    <property type="match status" value="1"/>
</dbReference>
<dbReference type="GO" id="GO:0005829">
    <property type="term" value="C:cytosol"/>
    <property type="evidence" value="ECO:0007669"/>
    <property type="project" value="TreeGrafter"/>
</dbReference>
<dbReference type="PROSITE" id="PS50943">
    <property type="entry name" value="HTH_CROC1"/>
    <property type="match status" value="1"/>
</dbReference>
<evidence type="ECO:0000256" key="1">
    <source>
        <dbReference type="ARBA" id="ARBA00023125"/>
    </source>
</evidence>
<dbReference type="InterPro" id="IPR001387">
    <property type="entry name" value="Cro/C1-type_HTH"/>
</dbReference>